<evidence type="ECO:0000313" key="1">
    <source>
        <dbReference type="EMBL" id="KXS18033.1"/>
    </source>
</evidence>
<dbReference type="SUPFAM" id="SSF51735">
    <property type="entry name" value="NAD(P)-binding Rossmann-fold domains"/>
    <property type="match status" value="1"/>
</dbReference>
<dbReference type="OMA" id="RMYTTSS"/>
<dbReference type="OrthoDB" id="9876299at2759"/>
<dbReference type="InterPro" id="IPR002347">
    <property type="entry name" value="SDR_fam"/>
</dbReference>
<accession>A0A139ANC5</accession>
<proteinExistence type="predicted"/>
<evidence type="ECO:0000313" key="2">
    <source>
        <dbReference type="Proteomes" id="UP000070544"/>
    </source>
</evidence>
<dbReference type="AlphaFoldDB" id="A0A139ANC5"/>
<dbReference type="InterPro" id="IPR036291">
    <property type="entry name" value="NAD(P)-bd_dom_sf"/>
</dbReference>
<dbReference type="EMBL" id="KQ965744">
    <property type="protein sequence ID" value="KXS18033.1"/>
    <property type="molecule type" value="Genomic_DNA"/>
</dbReference>
<dbReference type="PRINTS" id="PR00081">
    <property type="entry name" value="GDHRDH"/>
</dbReference>
<name>A0A139ANC5_GONPJ</name>
<dbReference type="PANTHER" id="PTHR45458">
    <property type="entry name" value="SHORT-CHAIN DEHYDROGENASE/REDUCTASE SDR"/>
    <property type="match status" value="1"/>
</dbReference>
<dbReference type="Gene3D" id="3.40.50.720">
    <property type="entry name" value="NAD(P)-binding Rossmann-like Domain"/>
    <property type="match status" value="1"/>
</dbReference>
<gene>
    <name evidence="1" type="ORF">M427DRAFT_110055</name>
</gene>
<organism evidence="1 2">
    <name type="scientific">Gonapodya prolifera (strain JEL478)</name>
    <name type="common">Monoblepharis prolifera</name>
    <dbReference type="NCBI Taxonomy" id="1344416"/>
    <lineage>
        <taxon>Eukaryota</taxon>
        <taxon>Fungi</taxon>
        <taxon>Fungi incertae sedis</taxon>
        <taxon>Chytridiomycota</taxon>
        <taxon>Chytridiomycota incertae sedis</taxon>
        <taxon>Monoblepharidomycetes</taxon>
        <taxon>Monoblepharidales</taxon>
        <taxon>Gonapodyaceae</taxon>
        <taxon>Gonapodya</taxon>
    </lineage>
</organism>
<dbReference type="Proteomes" id="UP000070544">
    <property type="component" value="Unassembled WGS sequence"/>
</dbReference>
<dbReference type="Pfam" id="PF00106">
    <property type="entry name" value="adh_short"/>
    <property type="match status" value="1"/>
</dbReference>
<dbReference type="InterPro" id="IPR052184">
    <property type="entry name" value="SDR_enzymes"/>
</dbReference>
<protein>
    <submittedName>
        <fullName evidence="1">Oxidoreductase</fullName>
    </submittedName>
</protein>
<sequence length="259" mass="27195">MPTILIIGASRGLGSSLVREYASRADHSVLATVRGSPPSSDSSTAGVRYIPGIDLSSKDAAAHLVTALAALDVTRVDVVLLVAGVFTKETLDAPDWDAEVAMYTIGCIAPVFLVTALSRAGVVGEGTKVVLITSEAGSVTLRHEMEGGENYAHHGSKAAENMVGRLLAMDLKHKGVAVVMVHPGFMRTEMTRGVGYDKYWDSGGAVEPSVAASHLADFVDKHVSMEISGEFWAPLGPKGIGTIDVTVGTDLPTPCRLPW</sequence>
<dbReference type="GO" id="GO:0016616">
    <property type="term" value="F:oxidoreductase activity, acting on the CH-OH group of donors, NAD or NADP as acceptor"/>
    <property type="evidence" value="ECO:0007669"/>
    <property type="project" value="TreeGrafter"/>
</dbReference>
<reference evidence="1 2" key="1">
    <citation type="journal article" date="2015" name="Genome Biol. Evol.">
        <title>Phylogenomic analyses indicate that early fungi evolved digesting cell walls of algal ancestors of land plants.</title>
        <authorList>
            <person name="Chang Y."/>
            <person name="Wang S."/>
            <person name="Sekimoto S."/>
            <person name="Aerts A.L."/>
            <person name="Choi C."/>
            <person name="Clum A."/>
            <person name="LaButti K.M."/>
            <person name="Lindquist E.A."/>
            <person name="Yee Ngan C."/>
            <person name="Ohm R.A."/>
            <person name="Salamov A.A."/>
            <person name="Grigoriev I.V."/>
            <person name="Spatafora J.W."/>
            <person name="Berbee M.L."/>
        </authorList>
    </citation>
    <scope>NUCLEOTIDE SEQUENCE [LARGE SCALE GENOMIC DNA]</scope>
    <source>
        <strain evidence="1 2">JEL478</strain>
    </source>
</reference>
<keyword evidence="2" id="KW-1185">Reference proteome</keyword>
<dbReference type="PANTHER" id="PTHR45458:SF2">
    <property type="entry name" value="OXIDOREDUCTASE, SHORT CHAIN DEHYDROGENASE_REDUCTASE FAMILY SUPERFAMILY (AFU_ORTHOLOGUE AFUA_3G13450)"/>
    <property type="match status" value="1"/>
</dbReference>